<accession>A0A0N4Y225</accession>
<name>A0A0N4Y225_NIPBR</name>
<gene>
    <name evidence="2" type="ORF">NBR_LOCUS9720</name>
</gene>
<feature type="region of interest" description="Disordered" evidence="1">
    <location>
        <begin position="1"/>
        <end position="31"/>
    </location>
</feature>
<reference evidence="4" key="1">
    <citation type="submission" date="2017-02" db="UniProtKB">
        <authorList>
            <consortium name="WormBaseParasite"/>
        </authorList>
    </citation>
    <scope>IDENTIFICATION</scope>
</reference>
<dbReference type="AlphaFoldDB" id="A0A0N4Y225"/>
<keyword evidence="3" id="KW-1185">Reference proteome</keyword>
<protein>
    <submittedName>
        <fullName evidence="4">ClpX-type ZB domain-containing protein</fullName>
    </submittedName>
</protein>
<reference evidence="2 3" key="2">
    <citation type="submission" date="2018-11" db="EMBL/GenBank/DDBJ databases">
        <authorList>
            <consortium name="Pathogen Informatics"/>
        </authorList>
    </citation>
    <scope>NUCLEOTIDE SEQUENCE [LARGE SCALE GENOMIC DNA]</scope>
</reference>
<evidence type="ECO:0000313" key="2">
    <source>
        <dbReference type="EMBL" id="VDL73309.1"/>
    </source>
</evidence>
<dbReference type="EMBL" id="UYSL01020184">
    <property type="protein sequence ID" value="VDL73309.1"/>
    <property type="molecule type" value="Genomic_DNA"/>
</dbReference>
<dbReference type="Proteomes" id="UP000271162">
    <property type="component" value="Unassembled WGS sequence"/>
</dbReference>
<evidence type="ECO:0000256" key="1">
    <source>
        <dbReference type="SAM" id="MobiDB-lite"/>
    </source>
</evidence>
<evidence type="ECO:0000313" key="3">
    <source>
        <dbReference type="Proteomes" id="UP000271162"/>
    </source>
</evidence>
<evidence type="ECO:0000313" key="4">
    <source>
        <dbReference type="WBParaSite" id="NBR_0000971901-mRNA-1"/>
    </source>
</evidence>
<feature type="region of interest" description="Disordered" evidence="1">
    <location>
        <begin position="97"/>
        <end position="121"/>
    </location>
</feature>
<dbReference type="WBParaSite" id="NBR_0000971901-mRNA-1">
    <property type="protein sequence ID" value="NBR_0000971901-mRNA-1"/>
    <property type="gene ID" value="NBR_0000971901"/>
</dbReference>
<organism evidence="4">
    <name type="scientific">Nippostrongylus brasiliensis</name>
    <name type="common">Rat hookworm</name>
    <dbReference type="NCBI Taxonomy" id="27835"/>
    <lineage>
        <taxon>Eukaryota</taxon>
        <taxon>Metazoa</taxon>
        <taxon>Ecdysozoa</taxon>
        <taxon>Nematoda</taxon>
        <taxon>Chromadorea</taxon>
        <taxon>Rhabditida</taxon>
        <taxon>Rhabditina</taxon>
        <taxon>Rhabditomorpha</taxon>
        <taxon>Strongyloidea</taxon>
        <taxon>Heligmosomidae</taxon>
        <taxon>Nippostrongylus</taxon>
    </lineage>
</organism>
<proteinExistence type="predicted"/>
<sequence length="121" mass="12986">MSPSHRYTADTDPEATDGGNEGVGWDEQGEIGGDEFRPCVCGLGMEETFVSAILSGHGVGLFICKGCCARLRDAPAGRSKTKKKKKTSIPTLIALSHTRIPHAITPNSHPRPDLNSKLTRK</sequence>